<comment type="caution">
    <text evidence="3">The sequence shown here is derived from an EMBL/GenBank/DDBJ whole genome shotgun (WGS) entry which is preliminary data.</text>
</comment>
<dbReference type="Proteomes" id="UP001287356">
    <property type="component" value="Unassembled WGS sequence"/>
</dbReference>
<evidence type="ECO:0000313" key="3">
    <source>
        <dbReference type="EMBL" id="KAK3361416.1"/>
    </source>
</evidence>
<proteinExistence type="predicted"/>
<feature type="domain" description="Gal80p-like C-terminal" evidence="2">
    <location>
        <begin position="146"/>
        <end position="297"/>
    </location>
</feature>
<dbReference type="EMBL" id="JAULSN010000011">
    <property type="protein sequence ID" value="KAK3361416.1"/>
    <property type="molecule type" value="Genomic_DNA"/>
</dbReference>
<dbReference type="Pfam" id="PF22685">
    <property type="entry name" value="Gal80p_C-like"/>
    <property type="match status" value="1"/>
</dbReference>
<evidence type="ECO:0008006" key="5">
    <source>
        <dbReference type="Google" id="ProtNLM"/>
    </source>
</evidence>
<sequence length="381" mass="40415">MAPIRIAIVGLSASAKTAWASRAHLPYLLSARGRERFEIVALLNSSVDAAKAAIATYELPATTKAYGDPDALAADPDVDLVVVNTRVDVHHAVTRPSVAAGKAAFVEWPLAQDVAHARDLADLAREKGVLAKSAVGLQGRLSPVAKAVRAALDAGRIGKLLSVEVRAFGGTNDRDAVPNTLTYFLDRDVGGHIYSIGAAHLIDLVQSVVGEVESPQAQFTLQRPIVTIKDVATGAAIGTAPSNVPDLILISGTLAPSAIVAPHGASLHYRYRRGQQFPGDPALTWTLAGETGEIRVTSEKSATISVINDFPPTIELYDFATGAVEPIPWQWLPWQEELPIFARGIGAIYEAISGGKGGQVTFEDALKRHEQLEGLLAPWKA</sequence>
<dbReference type="Gene3D" id="3.30.360.10">
    <property type="entry name" value="Dihydrodipicolinate Reductase, domain 2"/>
    <property type="match status" value="1"/>
</dbReference>
<gene>
    <name evidence="3" type="ORF">B0T24DRAFT_599139</name>
</gene>
<name>A0AAE0MY61_9PEZI</name>
<organism evidence="3 4">
    <name type="scientific">Lasiosphaeria ovina</name>
    <dbReference type="NCBI Taxonomy" id="92902"/>
    <lineage>
        <taxon>Eukaryota</taxon>
        <taxon>Fungi</taxon>
        <taxon>Dikarya</taxon>
        <taxon>Ascomycota</taxon>
        <taxon>Pezizomycotina</taxon>
        <taxon>Sordariomycetes</taxon>
        <taxon>Sordariomycetidae</taxon>
        <taxon>Sordariales</taxon>
        <taxon>Lasiosphaeriaceae</taxon>
        <taxon>Lasiosphaeria</taxon>
    </lineage>
</organism>
<dbReference type="PANTHER" id="PTHR43708">
    <property type="entry name" value="CONSERVED EXPRESSED OXIDOREDUCTASE (EUROFUNG)"/>
    <property type="match status" value="1"/>
</dbReference>
<dbReference type="SUPFAM" id="SSF51735">
    <property type="entry name" value="NAD(P)-binding Rossmann-fold domains"/>
    <property type="match status" value="1"/>
</dbReference>
<dbReference type="Pfam" id="PF01408">
    <property type="entry name" value="GFO_IDH_MocA"/>
    <property type="match status" value="1"/>
</dbReference>
<dbReference type="PANTHER" id="PTHR43708:SF1">
    <property type="entry name" value="GALACTOSE_LACTOSE METABOLISM REGULATORY PROTEIN GAL80"/>
    <property type="match status" value="1"/>
</dbReference>
<protein>
    <recommendedName>
        <fullName evidence="5">Oxidoreductase</fullName>
    </recommendedName>
</protein>
<reference evidence="3" key="2">
    <citation type="submission" date="2023-06" db="EMBL/GenBank/DDBJ databases">
        <authorList>
            <consortium name="Lawrence Berkeley National Laboratory"/>
            <person name="Haridas S."/>
            <person name="Hensen N."/>
            <person name="Bonometti L."/>
            <person name="Westerberg I."/>
            <person name="Brannstrom I.O."/>
            <person name="Guillou S."/>
            <person name="Cros-Aarteil S."/>
            <person name="Calhoun S."/>
            <person name="Kuo A."/>
            <person name="Mondo S."/>
            <person name="Pangilinan J."/>
            <person name="Riley R."/>
            <person name="Labutti K."/>
            <person name="Andreopoulos B."/>
            <person name="Lipzen A."/>
            <person name="Chen C."/>
            <person name="Yanf M."/>
            <person name="Daum C."/>
            <person name="Ng V."/>
            <person name="Clum A."/>
            <person name="Steindorff A."/>
            <person name="Ohm R."/>
            <person name="Martin F."/>
            <person name="Silar P."/>
            <person name="Natvig D."/>
            <person name="Lalanne C."/>
            <person name="Gautier V."/>
            <person name="Ament-Velasquez S.L."/>
            <person name="Kruys A."/>
            <person name="Hutchinson M.I."/>
            <person name="Powell A.J."/>
            <person name="Barry K."/>
            <person name="Miller A.N."/>
            <person name="Grigoriev I.V."/>
            <person name="Debuchy R."/>
            <person name="Gladieux P."/>
            <person name="Thoren M.H."/>
            <person name="Johannesson H."/>
        </authorList>
    </citation>
    <scope>NUCLEOTIDE SEQUENCE</scope>
    <source>
        <strain evidence="3">CBS 958.72</strain>
    </source>
</reference>
<dbReference type="InterPro" id="IPR036291">
    <property type="entry name" value="NAD(P)-bd_dom_sf"/>
</dbReference>
<evidence type="ECO:0000259" key="1">
    <source>
        <dbReference type="Pfam" id="PF01408"/>
    </source>
</evidence>
<evidence type="ECO:0000259" key="2">
    <source>
        <dbReference type="Pfam" id="PF22685"/>
    </source>
</evidence>
<keyword evidence="4" id="KW-1185">Reference proteome</keyword>
<dbReference type="InterPro" id="IPR000683">
    <property type="entry name" value="Gfo/Idh/MocA-like_OxRdtase_N"/>
</dbReference>
<dbReference type="InterPro" id="IPR055080">
    <property type="entry name" value="Gal80p-like_C"/>
</dbReference>
<reference evidence="3" key="1">
    <citation type="journal article" date="2023" name="Mol. Phylogenet. Evol.">
        <title>Genome-scale phylogeny and comparative genomics of the fungal order Sordariales.</title>
        <authorList>
            <person name="Hensen N."/>
            <person name="Bonometti L."/>
            <person name="Westerberg I."/>
            <person name="Brannstrom I.O."/>
            <person name="Guillou S."/>
            <person name="Cros-Aarteil S."/>
            <person name="Calhoun S."/>
            <person name="Haridas S."/>
            <person name="Kuo A."/>
            <person name="Mondo S."/>
            <person name="Pangilinan J."/>
            <person name="Riley R."/>
            <person name="LaButti K."/>
            <person name="Andreopoulos B."/>
            <person name="Lipzen A."/>
            <person name="Chen C."/>
            <person name="Yan M."/>
            <person name="Daum C."/>
            <person name="Ng V."/>
            <person name="Clum A."/>
            <person name="Steindorff A."/>
            <person name="Ohm R.A."/>
            <person name="Martin F."/>
            <person name="Silar P."/>
            <person name="Natvig D.O."/>
            <person name="Lalanne C."/>
            <person name="Gautier V."/>
            <person name="Ament-Velasquez S.L."/>
            <person name="Kruys A."/>
            <person name="Hutchinson M.I."/>
            <person name="Powell A.J."/>
            <person name="Barry K."/>
            <person name="Miller A.N."/>
            <person name="Grigoriev I.V."/>
            <person name="Debuchy R."/>
            <person name="Gladieux P."/>
            <person name="Hiltunen Thoren M."/>
            <person name="Johannesson H."/>
        </authorList>
    </citation>
    <scope>NUCLEOTIDE SEQUENCE</scope>
    <source>
        <strain evidence="3">CBS 958.72</strain>
    </source>
</reference>
<dbReference type="Gene3D" id="3.40.50.720">
    <property type="entry name" value="NAD(P)-binding Rossmann-like Domain"/>
    <property type="match status" value="1"/>
</dbReference>
<evidence type="ECO:0000313" key="4">
    <source>
        <dbReference type="Proteomes" id="UP001287356"/>
    </source>
</evidence>
<dbReference type="AlphaFoldDB" id="A0AAE0MY61"/>
<dbReference type="InterPro" id="IPR051317">
    <property type="entry name" value="Gfo/Idh/MocA_oxidoreduct"/>
</dbReference>
<accession>A0AAE0MY61</accession>
<feature type="domain" description="Gfo/Idh/MocA-like oxidoreductase N-terminal" evidence="1">
    <location>
        <begin position="4"/>
        <end position="130"/>
    </location>
</feature>
<dbReference type="GO" id="GO:0000166">
    <property type="term" value="F:nucleotide binding"/>
    <property type="evidence" value="ECO:0007669"/>
    <property type="project" value="InterPro"/>
</dbReference>